<comment type="caution">
    <text evidence="2">The sequence shown here is derived from an EMBL/GenBank/DDBJ whole genome shotgun (WGS) entry which is preliminary data.</text>
</comment>
<dbReference type="Pfam" id="PF05630">
    <property type="entry name" value="NPP1"/>
    <property type="match status" value="1"/>
</dbReference>
<feature type="region of interest" description="Disordered" evidence="1">
    <location>
        <begin position="73"/>
        <end position="98"/>
    </location>
</feature>
<name>A0A9P9DCZ0_9HYPO</name>
<reference evidence="2" key="1">
    <citation type="journal article" date="2021" name="Nat. Commun.">
        <title>Genetic determinants of endophytism in the Arabidopsis root mycobiome.</title>
        <authorList>
            <person name="Mesny F."/>
            <person name="Miyauchi S."/>
            <person name="Thiergart T."/>
            <person name="Pickel B."/>
            <person name="Atanasova L."/>
            <person name="Karlsson M."/>
            <person name="Huettel B."/>
            <person name="Barry K.W."/>
            <person name="Haridas S."/>
            <person name="Chen C."/>
            <person name="Bauer D."/>
            <person name="Andreopoulos W."/>
            <person name="Pangilinan J."/>
            <person name="LaButti K."/>
            <person name="Riley R."/>
            <person name="Lipzen A."/>
            <person name="Clum A."/>
            <person name="Drula E."/>
            <person name="Henrissat B."/>
            <person name="Kohler A."/>
            <person name="Grigoriev I.V."/>
            <person name="Martin F.M."/>
            <person name="Hacquard S."/>
        </authorList>
    </citation>
    <scope>NUCLEOTIDE SEQUENCE</scope>
    <source>
        <strain evidence="2">MPI-CAGE-AT-0021</strain>
    </source>
</reference>
<feature type="non-terminal residue" evidence="2">
    <location>
        <position position="1"/>
    </location>
</feature>
<dbReference type="InterPro" id="IPR008701">
    <property type="entry name" value="NPP1"/>
</dbReference>
<dbReference type="EMBL" id="JAGMUU010000035">
    <property type="protein sequence ID" value="KAH7116682.1"/>
    <property type="molecule type" value="Genomic_DNA"/>
</dbReference>
<evidence type="ECO:0000256" key="1">
    <source>
        <dbReference type="SAM" id="MobiDB-lite"/>
    </source>
</evidence>
<evidence type="ECO:0000313" key="2">
    <source>
        <dbReference type="EMBL" id="KAH7116682.1"/>
    </source>
</evidence>
<proteinExistence type="predicted"/>
<keyword evidence="3" id="KW-1185">Reference proteome</keyword>
<evidence type="ECO:0000313" key="3">
    <source>
        <dbReference type="Proteomes" id="UP000717696"/>
    </source>
</evidence>
<dbReference type="AlphaFoldDB" id="A0A9P9DCZ0"/>
<organism evidence="2 3">
    <name type="scientific">Dactylonectria estremocensis</name>
    <dbReference type="NCBI Taxonomy" id="1079267"/>
    <lineage>
        <taxon>Eukaryota</taxon>
        <taxon>Fungi</taxon>
        <taxon>Dikarya</taxon>
        <taxon>Ascomycota</taxon>
        <taxon>Pezizomycotina</taxon>
        <taxon>Sordariomycetes</taxon>
        <taxon>Hypocreomycetidae</taxon>
        <taxon>Hypocreales</taxon>
        <taxon>Nectriaceae</taxon>
        <taxon>Dactylonectria</taxon>
    </lineage>
</organism>
<protein>
    <submittedName>
        <fullName evidence="2">Necrosis inducing protein-domain-containing protein</fullName>
    </submittedName>
</protein>
<sequence length="98" mass="11204">HIKVAYHKDGGSTHCIRFANEKDSEIENHEGVWFIGPLVGYNGFRTPELREKLMTHDFGSESVGFKDSRHKVNFDRTRDDSNDGSHNMVEGFDSGYDQ</sequence>
<feature type="compositionally biased region" description="Basic and acidic residues" evidence="1">
    <location>
        <begin position="73"/>
        <end position="83"/>
    </location>
</feature>
<gene>
    <name evidence="2" type="ORF">B0J13DRAFT_459112</name>
</gene>
<accession>A0A9P9DCZ0</accession>
<dbReference type="OrthoDB" id="89086at2759"/>
<dbReference type="Proteomes" id="UP000717696">
    <property type="component" value="Unassembled WGS sequence"/>
</dbReference>